<feature type="transmembrane region" description="Helical" evidence="1">
    <location>
        <begin position="18"/>
        <end position="41"/>
    </location>
</feature>
<feature type="transmembrane region" description="Helical" evidence="1">
    <location>
        <begin position="85"/>
        <end position="101"/>
    </location>
</feature>
<keyword evidence="3" id="KW-1185">Reference proteome</keyword>
<evidence type="ECO:0000313" key="3">
    <source>
        <dbReference type="Proteomes" id="UP000030832"/>
    </source>
</evidence>
<keyword evidence="1" id="KW-0812">Transmembrane</keyword>
<name>A0A0B0IGY0_9BACI</name>
<feature type="transmembrane region" description="Helical" evidence="1">
    <location>
        <begin position="143"/>
        <end position="164"/>
    </location>
</feature>
<sequence length="280" mass="30406">MFQWKNILKGMTMGVSDLIPGVSGGTIALVLGIYQSLIAAINGLFSKEWKKHVMFLMPLGIGIVIALLTISHLVEWLLVEFPQPTFFFFLGLIIGIIPTLLKDIDYKKNFSPIHYVLLAVGAMIVGATFFVKENELATVMSQLSFTEYALLFFAGWIASSAMILPGVSGSFVFLLFGVYPTVVNALSTFNLPVILTVGSGIAIGLVITSRFISFLFNKYKTSTYALMIGFIIGSIVVIYPGVAGDSFLLFISVLAFGIGGMSAYGLSYFEVKKTAVKLNP</sequence>
<dbReference type="Proteomes" id="UP000030832">
    <property type="component" value="Unassembled WGS sequence"/>
</dbReference>
<dbReference type="OrthoDB" id="9793746at2"/>
<evidence type="ECO:0000313" key="2">
    <source>
        <dbReference type="EMBL" id="KHF40570.1"/>
    </source>
</evidence>
<protein>
    <submittedName>
        <fullName evidence="2">Membrane protein</fullName>
    </submittedName>
</protein>
<accession>A0A0B0IGY0</accession>
<comment type="caution">
    <text evidence="2">The sequence shown here is derived from an EMBL/GenBank/DDBJ whole genome shotgun (WGS) entry which is preliminary data.</text>
</comment>
<keyword evidence="1" id="KW-1133">Transmembrane helix</keyword>
<dbReference type="PANTHER" id="PTHR37308">
    <property type="entry name" value="INTEGRAL MEMBRANE PROTEIN"/>
    <property type="match status" value="1"/>
</dbReference>
<gene>
    <name evidence="2" type="ORF">LQ50_08600</name>
</gene>
<dbReference type="PANTHER" id="PTHR37308:SF1">
    <property type="entry name" value="POLYPRENYL-PHOSPHATE TRANSPORTER"/>
    <property type="match status" value="1"/>
</dbReference>
<feature type="transmembrane region" description="Helical" evidence="1">
    <location>
        <begin position="53"/>
        <end position="73"/>
    </location>
</feature>
<proteinExistence type="predicted"/>
<feature type="transmembrane region" description="Helical" evidence="1">
    <location>
        <begin position="193"/>
        <end position="212"/>
    </location>
</feature>
<dbReference type="EMBL" id="JRJU01000008">
    <property type="protein sequence ID" value="KHF40570.1"/>
    <property type="molecule type" value="Genomic_DNA"/>
</dbReference>
<feature type="transmembrane region" description="Helical" evidence="1">
    <location>
        <begin position="113"/>
        <end position="131"/>
    </location>
</feature>
<organism evidence="2 3">
    <name type="scientific">Halalkalibacter okhensis</name>
    <dbReference type="NCBI Taxonomy" id="333138"/>
    <lineage>
        <taxon>Bacteria</taxon>
        <taxon>Bacillati</taxon>
        <taxon>Bacillota</taxon>
        <taxon>Bacilli</taxon>
        <taxon>Bacillales</taxon>
        <taxon>Bacillaceae</taxon>
        <taxon>Halalkalibacter</taxon>
    </lineage>
</organism>
<dbReference type="RefSeq" id="WP_034627954.1">
    <property type="nucleotide sequence ID" value="NZ_JRJU01000008.1"/>
</dbReference>
<feature type="transmembrane region" description="Helical" evidence="1">
    <location>
        <begin position="248"/>
        <end position="269"/>
    </location>
</feature>
<evidence type="ECO:0000256" key="1">
    <source>
        <dbReference type="SAM" id="Phobius"/>
    </source>
</evidence>
<dbReference type="Pfam" id="PF04018">
    <property type="entry name" value="VCA0040-like"/>
    <property type="match status" value="1"/>
</dbReference>
<feature type="transmembrane region" description="Helical" evidence="1">
    <location>
        <begin position="171"/>
        <end position="187"/>
    </location>
</feature>
<reference evidence="2 3" key="1">
    <citation type="submission" date="2014-09" db="EMBL/GenBank/DDBJ databases">
        <title>Genome sequencing and annotation of Bacillus Okhensis strain Kh10-101T.</title>
        <authorList>
            <person name="Prakash J.S."/>
        </authorList>
    </citation>
    <scope>NUCLEOTIDE SEQUENCE [LARGE SCALE GENOMIC DNA]</scope>
    <source>
        <strain evidence="3">Kh10-101T</strain>
    </source>
</reference>
<dbReference type="InterPro" id="IPR007163">
    <property type="entry name" value="VCA0040-like"/>
</dbReference>
<keyword evidence="1" id="KW-0472">Membrane</keyword>
<dbReference type="AlphaFoldDB" id="A0A0B0IGY0"/>
<dbReference type="eggNOG" id="COG2035">
    <property type="taxonomic scope" value="Bacteria"/>
</dbReference>
<feature type="transmembrane region" description="Helical" evidence="1">
    <location>
        <begin position="224"/>
        <end position="242"/>
    </location>
</feature>